<dbReference type="SUPFAM" id="SSF47459">
    <property type="entry name" value="HLH, helix-loop-helix DNA-binding domain"/>
    <property type="match status" value="1"/>
</dbReference>
<dbReference type="PANTHER" id="PTHR11969:SF54">
    <property type="entry name" value="MAD-LIKE PROTEIN 1"/>
    <property type="match status" value="1"/>
</dbReference>
<gene>
    <name evidence="9" type="ORF">CLODIP_2_CD04899</name>
</gene>
<evidence type="ECO:0000256" key="2">
    <source>
        <dbReference type="ARBA" id="ARBA00023015"/>
    </source>
</evidence>
<keyword evidence="2" id="KW-0805">Transcription regulation</keyword>
<feature type="domain" description="BHLH" evidence="8">
    <location>
        <begin position="50"/>
        <end position="102"/>
    </location>
</feature>
<dbReference type="PANTHER" id="PTHR11969">
    <property type="entry name" value="MAX DIMERIZATION, MAD"/>
    <property type="match status" value="1"/>
</dbReference>
<dbReference type="Pfam" id="PF00010">
    <property type="entry name" value="HLH"/>
    <property type="match status" value="1"/>
</dbReference>
<sequence length="266" mass="29540">MSIGLTYLLEAAEFLDRREREAEHGYATTEPMPDDLRSTHKRQKNKKSLGNRTTHNELEKNRRAHLRTCLEKLKGMVPLGPEASRHTTLGLLTKAKRFIKNLEERERKVLSHKEQLQREQRYLRRRLETLGLQNPCTVIQQHQQQMNKRRSVSESSTASSCSSGVSSCSSRLSPASLLLFGGGVSSPSPSSSACSVSESDEVDVTGYTSCNQSSDGDSSSDDQGSIQSTLPALRWEPDGELESRPGLGSLSSLCKLLNKKENAYTE</sequence>
<keyword evidence="5" id="KW-0539">Nucleus</keyword>
<keyword evidence="4" id="KW-0804">Transcription</keyword>
<reference evidence="9 10" key="1">
    <citation type="submission" date="2020-04" db="EMBL/GenBank/DDBJ databases">
        <authorList>
            <person name="Alioto T."/>
            <person name="Alioto T."/>
            <person name="Gomez Garrido J."/>
        </authorList>
    </citation>
    <scope>NUCLEOTIDE SEQUENCE [LARGE SCALE GENOMIC DNA]</scope>
</reference>
<feature type="region of interest" description="Disordered" evidence="7">
    <location>
        <begin position="141"/>
        <end position="170"/>
    </location>
</feature>
<dbReference type="GO" id="GO:0005634">
    <property type="term" value="C:nucleus"/>
    <property type="evidence" value="ECO:0007669"/>
    <property type="project" value="UniProtKB-SubCell"/>
</dbReference>
<dbReference type="InterPro" id="IPR011598">
    <property type="entry name" value="bHLH_dom"/>
</dbReference>
<evidence type="ECO:0000256" key="1">
    <source>
        <dbReference type="ARBA" id="ARBA00004123"/>
    </source>
</evidence>
<protein>
    <recommendedName>
        <fullName evidence="8">BHLH domain-containing protein</fullName>
    </recommendedName>
</protein>
<dbReference type="GO" id="GO:0046983">
    <property type="term" value="F:protein dimerization activity"/>
    <property type="evidence" value="ECO:0007669"/>
    <property type="project" value="InterPro"/>
</dbReference>
<evidence type="ECO:0000256" key="3">
    <source>
        <dbReference type="ARBA" id="ARBA00023125"/>
    </source>
</evidence>
<dbReference type="InterPro" id="IPR036638">
    <property type="entry name" value="HLH_DNA-bd_sf"/>
</dbReference>
<evidence type="ECO:0000256" key="5">
    <source>
        <dbReference type="ARBA" id="ARBA00023242"/>
    </source>
</evidence>
<evidence type="ECO:0000256" key="7">
    <source>
        <dbReference type="SAM" id="MobiDB-lite"/>
    </source>
</evidence>
<dbReference type="AlphaFoldDB" id="A0A8S1D786"/>
<feature type="compositionally biased region" description="Low complexity" evidence="7">
    <location>
        <begin position="212"/>
        <end position="228"/>
    </location>
</feature>
<keyword evidence="10" id="KW-1185">Reference proteome</keyword>
<feature type="compositionally biased region" description="Basic residues" evidence="7">
    <location>
        <begin position="39"/>
        <end position="49"/>
    </location>
</feature>
<evidence type="ECO:0000313" key="10">
    <source>
        <dbReference type="Proteomes" id="UP000494165"/>
    </source>
</evidence>
<dbReference type="SMART" id="SM00353">
    <property type="entry name" value="HLH"/>
    <property type="match status" value="1"/>
</dbReference>
<dbReference type="GO" id="GO:0000981">
    <property type="term" value="F:DNA-binding transcription factor activity, RNA polymerase II-specific"/>
    <property type="evidence" value="ECO:0007669"/>
    <property type="project" value="TreeGrafter"/>
</dbReference>
<dbReference type="OrthoDB" id="5920083at2759"/>
<evidence type="ECO:0000313" key="9">
    <source>
        <dbReference type="EMBL" id="CAB3376288.1"/>
    </source>
</evidence>
<dbReference type="Proteomes" id="UP000494165">
    <property type="component" value="Unassembled WGS sequence"/>
</dbReference>
<dbReference type="Gene3D" id="4.10.280.10">
    <property type="entry name" value="Helix-loop-helix DNA-binding domain"/>
    <property type="match status" value="1"/>
</dbReference>
<accession>A0A8S1D786</accession>
<evidence type="ECO:0000256" key="4">
    <source>
        <dbReference type="ARBA" id="ARBA00023163"/>
    </source>
</evidence>
<keyword evidence="3" id="KW-0238">DNA-binding</keyword>
<dbReference type="EMBL" id="CADEPI010000126">
    <property type="protein sequence ID" value="CAB3376288.1"/>
    <property type="molecule type" value="Genomic_DNA"/>
</dbReference>
<comment type="caution">
    <text evidence="9">The sequence shown here is derived from an EMBL/GenBank/DDBJ whole genome shotgun (WGS) entry which is preliminary data.</text>
</comment>
<name>A0A8S1D786_9INSE</name>
<evidence type="ECO:0000259" key="8">
    <source>
        <dbReference type="PROSITE" id="PS50888"/>
    </source>
</evidence>
<dbReference type="CDD" id="cd11401">
    <property type="entry name" value="bHLHzip_Mad"/>
    <property type="match status" value="1"/>
</dbReference>
<feature type="coiled-coil region" evidence="6">
    <location>
        <begin position="99"/>
        <end position="133"/>
    </location>
</feature>
<evidence type="ECO:0000256" key="6">
    <source>
        <dbReference type="SAM" id="Coils"/>
    </source>
</evidence>
<keyword evidence="6" id="KW-0175">Coiled coil</keyword>
<feature type="region of interest" description="Disordered" evidence="7">
    <location>
        <begin position="24"/>
        <end position="56"/>
    </location>
</feature>
<dbReference type="GO" id="GO:0000978">
    <property type="term" value="F:RNA polymerase II cis-regulatory region sequence-specific DNA binding"/>
    <property type="evidence" value="ECO:0007669"/>
    <property type="project" value="TreeGrafter"/>
</dbReference>
<comment type="subcellular location">
    <subcellularLocation>
        <location evidence="1">Nucleus</location>
    </subcellularLocation>
</comment>
<feature type="compositionally biased region" description="Low complexity" evidence="7">
    <location>
        <begin position="153"/>
        <end position="170"/>
    </location>
</feature>
<proteinExistence type="predicted"/>
<organism evidence="9 10">
    <name type="scientific">Cloeon dipterum</name>
    <dbReference type="NCBI Taxonomy" id="197152"/>
    <lineage>
        <taxon>Eukaryota</taxon>
        <taxon>Metazoa</taxon>
        <taxon>Ecdysozoa</taxon>
        <taxon>Arthropoda</taxon>
        <taxon>Hexapoda</taxon>
        <taxon>Insecta</taxon>
        <taxon>Pterygota</taxon>
        <taxon>Palaeoptera</taxon>
        <taxon>Ephemeroptera</taxon>
        <taxon>Pisciforma</taxon>
        <taxon>Baetidae</taxon>
        <taxon>Cloeon</taxon>
    </lineage>
</organism>
<feature type="region of interest" description="Disordered" evidence="7">
    <location>
        <begin position="205"/>
        <end position="249"/>
    </location>
</feature>
<dbReference type="PROSITE" id="PS50888">
    <property type="entry name" value="BHLH"/>
    <property type="match status" value="1"/>
</dbReference>